<name>A0ABU2G2Y3_9EURY</name>
<proteinExistence type="predicted"/>
<dbReference type="Pfam" id="PF04967">
    <property type="entry name" value="HTH_10"/>
    <property type="match status" value="1"/>
</dbReference>
<dbReference type="Gene3D" id="1.10.10.10">
    <property type="entry name" value="Winged helix-like DNA-binding domain superfamily/Winged helix DNA-binding domain"/>
    <property type="match status" value="1"/>
</dbReference>
<evidence type="ECO:0000313" key="6">
    <source>
        <dbReference type="Proteomes" id="UP001254813"/>
    </source>
</evidence>
<keyword evidence="6" id="KW-1185">Reference proteome</keyword>
<reference evidence="5 6" key="1">
    <citation type="submission" date="2022-06" db="EMBL/GenBank/DDBJ databases">
        <title>Halogeometricum sp. a new haloarchaeum isolate from saline soil.</title>
        <authorList>
            <person name="Strakova D."/>
            <person name="Galisteo C."/>
            <person name="Sanchez-Porro C."/>
            <person name="Ventosa A."/>
        </authorList>
    </citation>
    <scope>NUCLEOTIDE SEQUENCE [LARGE SCALE GENOMIC DNA]</scope>
    <source>
        <strain evidence="6">S3BR25-2</strain>
    </source>
</reference>
<evidence type="ECO:0000259" key="4">
    <source>
        <dbReference type="Pfam" id="PF24281"/>
    </source>
</evidence>
<dbReference type="InterPro" id="IPR036388">
    <property type="entry name" value="WH-like_DNA-bd_sf"/>
</dbReference>
<dbReference type="InterPro" id="IPR013324">
    <property type="entry name" value="RNA_pol_sigma_r3/r4-like"/>
</dbReference>
<comment type="caution">
    <text evidence="5">The sequence shown here is derived from an EMBL/GenBank/DDBJ whole genome shotgun (WGS) entry which is preliminary data.</text>
</comment>
<dbReference type="PANTHER" id="PTHR34236:SF1">
    <property type="entry name" value="DIMETHYL SULFOXIDE REDUCTASE TRANSCRIPTIONAL ACTIVATOR"/>
    <property type="match status" value="1"/>
</dbReference>
<evidence type="ECO:0000256" key="1">
    <source>
        <dbReference type="ARBA" id="ARBA00023015"/>
    </source>
</evidence>
<evidence type="ECO:0000259" key="3">
    <source>
        <dbReference type="Pfam" id="PF04967"/>
    </source>
</evidence>
<protein>
    <submittedName>
        <fullName evidence="5">Helix-turn-helix domain-containing protein</fullName>
    </submittedName>
</protein>
<accession>A0ABU2G2Y3</accession>
<dbReference type="SUPFAM" id="SSF88659">
    <property type="entry name" value="Sigma3 and sigma4 domains of RNA polymerase sigma factors"/>
    <property type="match status" value="1"/>
</dbReference>
<organism evidence="5 6">
    <name type="scientific">Halogeometricum luteum</name>
    <dbReference type="NCBI Taxonomy" id="2950537"/>
    <lineage>
        <taxon>Archaea</taxon>
        <taxon>Methanobacteriati</taxon>
        <taxon>Methanobacteriota</taxon>
        <taxon>Stenosarchaea group</taxon>
        <taxon>Halobacteria</taxon>
        <taxon>Halobacteriales</taxon>
        <taxon>Haloferacaceae</taxon>
        <taxon>Halogeometricum</taxon>
    </lineage>
</organism>
<sequence length="250" mass="27600">MREFAFTVTYEEGADHLMDVFIANPGLYARTVSCHATADTMWRVDEVTGPREALSAFDEQLARLDRCSNLRGMGGCPVDLSYEVLAKRPTSRVVYSRQSEGGDCRSVPYLAAAHLGDGTLCRAEQHGREYKWRILADEDAAVGAVYDELEANLRDGFELDFERLSRSPDWADDAGGDLPLEQRKALELAVEHGYYRNPREKSLQEIAEAEGLPTSTLQYRLTRAEAWLATTFVSNGGATAAPAAESPADD</sequence>
<dbReference type="Proteomes" id="UP001254813">
    <property type="component" value="Unassembled WGS sequence"/>
</dbReference>
<dbReference type="Pfam" id="PF24281">
    <property type="entry name" value="HVO_2928_N"/>
    <property type="match status" value="1"/>
</dbReference>
<keyword evidence="2" id="KW-0804">Transcription</keyword>
<dbReference type="InterPro" id="IPR056529">
    <property type="entry name" value="HVO_2928_N"/>
</dbReference>
<dbReference type="RefSeq" id="WP_310928651.1">
    <property type="nucleotide sequence ID" value="NZ_JAMQOQ010000002.1"/>
</dbReference>
<gene>
    <name evidence="5" type="ORF">NDI79_11760</name>
</gene>
<dbReference type="EMBL" id="JAMQOQ010000002">
    <property type="protein sequence ID" value="MDS0294846.1"/>
    <property type="molecule type" value="Genomic_DNA"/>
</dbReference>
<evidence type="ECO:0000256" key="2">
    <source>
        <dbReference type="ARBA" id="ARBA00023163"/>
    </source>
</evidence>
<keyword evidence="1" id="KW-0805">Transcription regulation</keyword>
<feature type="domain" description="HVO-2928 N-terminal" evidence="4">
    <location>
        <begin position="3"/>
        <end position="170"/>
    </location>
</feature>
<evidence type="ECO:0000313" key="5">
    <source>
        <dbReference type="EMBL" id="MDS0294846.1"/>
    </source>
</evidence>
<dbReference type="PANTHER" id="PTHR34236">
    <property type="entry name" value="DIMETHYL SULFOXIDE REDUCTASE TRANSCRIPTIONAL ACTIVATOR"/>
    <property type="match status" value="1"/>
</dbReference>
<feature type="domain" description="HTH bat-type" evidence="3">
    <location>
        <begin position="182"/>
        <end position="228"/>
    </location>
</feature>
<dbReference type="InterPro" id="IPR007050">
    <property type="entry name" value="HTH_bacterioopsin"/>
</dbReference>